<feature type="transmembrane region" description="Helical" evidence="16">
    <location>
        <begin position="386"/>
        <end position="409"/>
    </location>
</feature>
<keyword evidence="11" id="KW-0333">Golgi apparatus</keyword>
<evidence type="ECO:0000256" key="10">
    <source>
        <dbReference type="ARBA" id="ARBA00022989"/>
    </source>
</evidence>
<evidence type="ECO:0000256" key="2">
    <source>
        <dbReference type="ARBA" id="ARBA00004393"/>
    </source>
</evidence>
<keyword evidence="9 14" id="KW-0378">Hydrolase</keyword>
<feature type="region of interest" description="Disordered" evidence="15">
    <location>
        <begin position="615"/>
        <end position="652"/>
    </location>
</feature>
<dbReference type="PRINTS" id="PR00724">
    <property type="entry name" value="CRBOXYPTASEC"/>
</dbReference>
<feature type="region of interest" description="Disordered" evidence="15">
    <location>
        <begin position="1854"/>
        <end position="1951"/>
    </location>
</feature>
<dbReference type="PROSITE" id="PS00131">
    <property type="entry name" value="CARBOXYPEPT_SER_SER"/>
    <property type="match status" value="1"/>
</dbReference>
<evidence type="ECO:0000256" key="7">
    <source>
        <dbReference type="ARBA" id="ARBA00022703"/>
    </source>
</evidence>
<evidence type="ECO:0000256" key="15">
    <source>
        <dbReference type="SAM" id="MobiDB-lite"/>
    </source>
</evidence>
<evidence type="ECO:0000256" key="8">
    <source>
        <dbReference type="ARBA" id="ARBA00022729"/>
    </source>
</evidence>
<dbReference type="InterPro" id="IPR018202">
    <property type="entry name" value="Ser_caboxypep_ser_AS"/>
</dbReference>
<dbReference type="Pfam" id="PF14956">
    <property type="entry name" value="DUF4505"/>
    <property type="match status" value="1"/>
</dbReference>
<dbReference type="PANTHER" id="PTHR11802:SF190">
    <property type="entry name" value="PHEROMONE-PROCESSING CARBOXYPEPTIDASE KEX1"/>
    <property type="match status" value="1"/>
</dbReference>
<dbReference type="Gene3D" id="3.40.50.1820">
    <property type="entry name" value="alpha/beta hydrolase"/>
    <property type="match status" value="1"/>
</dbReference>
<evidence type="ECO:0000256" key="6">
    <source>
        <dbReference type="ARBA" id="ARBA00022692"/>
    </source>
</evidence>
<dbReference type="InterPro" id="IPR028108">
    <property type="entry name" value="DUF4505"/>
</dbReference>
<protein>
    <recommendedName>
        <fullName evidence="14">Carboxypeptidase</fullName>
        <ecNumber evidence="14">3.4.16.-</ecNumber>
    </recommendedName>
</protein>
<comment type="subcellular location">
    <subcellularLocation>
        <location evidence="2">Golgi apparatus</location>
        <location evidence="2">trans-Golgi network membrane</location>
        <topology evidence="2">Single-pass type I membrane protein</topology>
    </subcellularLocation>
</comment>
<evidence type="ECO:0000256" key="3">
    <source>
        <dbReference type="ARBA" id="ARBA00009431"/>
    </source>
</evidence>
<dbReference type="InterPro" id="IPR029058">
    <property type="entry name" value="AB_hydrolase_fold"/>
</dbReference>
<feature type="transmembrane region" description="Helical" evidence="16">
    <location>
        <begin position="107"/>
        <end position="131"/>
    </location>
</feature>
<dbReference type="EMBL" id="BJWK01000001">
    <property type="protein sequence ID" value="GEM06322.1"/>
    <property type="molecule type" value="Genomic_DNA"/>
</dbReference>
<comment type="catalytic activity">
    <reaction evidence="1">
        <text>Preferential release of a C-terminal arginine or lysine residue.</text>
        <dbReference type="EC" id="3.4.16.6"/>
    </reaction>
</comment>
<feature type="region of interest" description="Disordered" evidence="15">
    <location>
        <begin position="780"/>
        <end position="826"/>
    </location>
</feature>
<keyword evidence="13" id="KW-0325">Glycoprotein</keyword>
<comment type="caution">
    <text evidence="17">The sequence shown here is derived from an EMBL/GenBank/DDBJ whole genome shotgun (WGS) entry which is preliminary data.</text>
</comment>
<name>A0A511K7J9_RHOTO</name>
<feature type="region of interest" description="Disordered" evidence="15">
    <location>
        <begin position="988"/>
        <end position="1083"/>
    </location>
</feature>
<accession>A0A511K7J9</accession>
<evidence type="ECO:0000256" key="16">
    <source>
        <dbReference type="SAM" id="Phobius"/>
    </source>
</evidence>
<gene>
    <name evidence="17" type="ORF">Rt10032_c01g0339</name>
</gene>
<feature type="transmembrane region" description="Helical" evidence="16">
    <location>
        <begin position="173"/>
        <end position="193"/>
    </location>
</feature>
<dbReference type="GO" id="GO:0006915">
    <property type="term" value="P:apoptotic process"/>
    <property type="evidence" value="ECO:0007669"/>
    <property type="project" value="UniProtKB-KW"/>
</dbReference>
<feature type="compositionally biased region" description="Polar residues" evidence="15">
    <location>
        <begin position="988"/>
        <end position="1032"/>
    </location>
</feature>
<dbReference type="OrthoDB" id="443318at2759"/>
<keyword evidence="4 14" id="KW-0121">Carboxypeptidase</keyword>
<dbReference type="PROSITE" id="PS00560">
    <property type="entry name" value="CARBOXYPEPT_SER_HIS"/>
    <property type="match status" value="1"/>
</dbReference>
<feature type="region of interest" description="Disordered" evidence="15">
    <location>
        <begin position="562"/>
        <end position="582"/>
    </location>
</feature>
<feature type="transmembrane region" description="Helical" evidence="16">
    <location>
        <begin position="143"/>
        <end position="161"/>
    </location>
</feature>
<keyword evidence="5 14" id="KW-0645">Protease</keyword>
<evidence type="ECO:0000256" key="13">
    <source>
        <dbReference type="ARBA" id="ARBA00023180"/>
    </source>
</evidence>
<comment type="similarity">
    <text evidence="3 14">Belongs to the peptidase S10 family.</text>
</comment>
<feature type="compositionally biased region" description="Basic and acidic residues" evidence="15">
    <location>
        <begin position="812"/>
        <end position="821"/>
    </location>
</feature>
<feature type="transmembrane region" description="Helical" evidence="16">
    <location>
        <begin position="6"/>
        <end position="25"/>
    </location>
</feature>
<dbReference type="GO" id="GO:0004185">
    <property type="term" value="F:serine-type carboxypeptidase activity"/>
    <property type="evidence" value="ECO:0007669"/>
    <property type="project" value="UniProtKB-UniRule"/>
</dbReference>
<feature type="compositionally biased region" description="Acidic residues" evidence="15">
    <location>
        <begin position="1904"/>
        <end position="1914"/>
    </location>
</feature>
<evidence type="ECO:0000256" key="14">
    <source>
        <dbReference type="RuleBase" id="RU361156"/>
    </source>
</evidence>
<reference evidence="17 18" key="1">
    <citation type="submission" date="2019-07" db="EMBL/GenBank/DDBJ databases">
        <title>Rhodotorula toruloides NBRC10032 genome sequencing.</title>
        <authorList>
            <person name="Shida Y."/>
            <person name="Takaku H."/>
            <person name="Ogasawara W."/>
            <person name="Mori K."/>
        </authorList>
    </citation>
    <scope>NUCLEOTIDE SEQUENCE [LARGE SCALE GENOMIC DNA]</scope>
    <source>
        <strain evidence="17 18">NBRC10032</strain>
    </source>
</reference>
<feature type="compositionally biased region" description="Basic and acidic residues" evidence="15">
    <location>
        <begin position="616"/>
        <end position="629"/>
    </location>
</feature>
<sequence length="1951" mass="212240">MDASVLYLTLALALFSFFCSTYTTLRTLLPLLPDHPLNRRTAGSAIGSFAPAASPSETTPRLKSAQRFAAYLSVVDIFAAVVLVWEMSTAVSGNSQLGDSKLAAARIYLATTARPTLLLVVAILSYTNVCLGRSIALGKADSIVWAPALAVYAVGGGLAALPKVGGSNVWIGLISWLSLVTAVVTVCFGRLLVAILRDKMVSPADLPYGNYLSTFHNNFSGLSTSFVNSIGRSSSTINLPTQPKNAPSIFEGKASTPSRASAEDGDFDYRHDFRSPTPGSTYGLIDQSASALSGRSTPQLGPRLHIYEDAREILDYDKADSQTTTSRRSMSSIASRASTYLSPGGLVAGSAVRNAVKVQEAWGGQTPPGTGHSPAVELSSKEARGALIRIGGHLASCLLGYAFVAPFVISRLVHPSGSVPLVASLLLVIGVCQPGVILAWQCWSSEGFWFRRQQPPIPKSSSALALEKLEVVVENEKGDFRVESRASTVRTYKDSLPGIVPDGVDCNPTQRGKLGRAISMLEAHPKLQLLPSPTAQVSITSAVQSASTGHARLRSLKLSKATTGSFGETGKTRPRTGSGASRKTVCGFEHHARHVSAPLDPTDTSLIVSLLKAKKRASDSHRQPSRERIPFGFKDSNARERPASTGFCSKPPLASPSFAPSADFNALIRELTLSSVDSRPHMDSPPPVPPLAQEIDYLSAQVLPKLVPSIKLGNSVTVASKNAPPPRPPWMGPAPIDEYRFGSFASRRSRLSGRFSFAGVSKAEPAKVTDASEVWVSVDTPEVDEELSPPSVSPASIRADKPVRLSSPTAEHLPHGDEKTTHTCTASSGTRLDISFEWEDGASEVLDAGTLADDSSSDDNGDSDAEIAAFEAHRRARQALPPLSPTFATSISQGVYLKSSPSIRHPHSPNGSVVLRGSQVFSEEEDVRTGRIQCATVRPISRQSDSSSTEMMHSYGLRSTHVPVASVTSSRSFASLSSLTSQGFHNMMASQSWHGGNSDSALSSDEQQRRSQPNSRPLSLLSQRDVNVMSSDESSERELQKVSHHRAATGLRDSNSHSALPRLPLPPIPAESDEDHNESPGSYATECHITIPSPRQAPTREYFYDVDVHGQLFLSTTKQRNVATAYRDPRFLSTLYTRIRRNLSEDERSQAVRQQGYEFQSDCMGERNWVRPDRDGTVLVFQSLEEGELHYGGSLTTPFNPATLRVDPESGYLFHPSPLPSRRRAAETSRYGPYSLLKSSLVLEHFASSLEYDDDGRGSFEYQGKRFDLEKLEEVADRPADRPAKRQRTSSLPTASDFWIDSLPGFRGDFRLSLYGGNLLSATHTTPPAPAADGDAHLYFLLARNKHIPKRERLVIWLNGGPGCSSFDGALIELGPLRIDETGTPRTVEGTAWNEYANVLFLDQPAGTGFSYVTKNDKVRELADAADQVVNFLANFYRVFPEFRSMDTYIAGESYAGQYIPYIADAIEKGTIVNTPLKGLLIGNGWISPREQYPAYLDYLLDQRLVKENSQAHRNIRKVLDKCEEKLSQLQKENGGKGMVLVGECEQILGAVGAVTGKDGLCLNLYDTREYHACGTEWPPALKQVSGFLRSRNVVKALHAEKGPESHGPWTQCSPAVGAKFWTPNSVPSVVLLPQLLEKMPILLYNGDKDAMCPGIGIVKMIDKLEWNGATGFVGLHLVRPALRMLTLSSASQDGAEPLDWSVDGESAGRWTTARNLTYVEVFNSSHMVPMDRPLAAHDMLLRFMQVDTLHSAGSAAKIPSRIGASPEAVLAPTHPNGTALVAPSVLDTTHDGSEADGSAEKVIENGYDVEHERQFGPRRTAALVVFLLLIVGALWGIVHWRKAARRERYRRLKGKGRAAVPLDERRERRQSSRASRRTDGVYHDDRPEPTSDEAPETVAVFDIGEEDEYDEEERGVGRQYEDDDDEDGKGDLGKAAEDANPWRVDSARQY</sequence>
<dbReference type="Proteomes" id="UP000321518">
    <property type="component" value="Unassembled WGS sequence"/>
</dbReference>
<dbReference type="Pfam" id="PF00450">
    <property type="entry name" value="Peptidase_S10"/>
    <property type="match status" value="1"/>
</dbReference>
<dbReference type="GO" id="GO:0006508">
    <property type="term" value="P:proteolysis"/>
    <property type="evidence" value="ECO:0007669"/>
    <property type="project" value="UniProtKB-KW"/>
</dbReference>
<evidence type="ECO:0000256" key="1">
    <source>
        <dbReference type="ARBA" id="ARBA00001003"/>
    </source>
</evidence>
<dbReference type="InterPro" id="IPR033124">
    <property type="entry name" value="Ser_caboxypep_his_AS"/>
</dbReference>
<dbReference type="PANTHER" id="PTHR11802">
    <property type="entry name" value="SERINE PROTEASE FAMILY S10 SERINE CARBOXYPEPTIDASE"/>
    <property type="match status" value="1"/>
</dbReference>
<evidence type="ECO:0000256" key="12">
    <source>
        <dbReference type="ARBA" id="ARBA00023136"/>
    </source>
</evidence>
<keyword evidence="6 16" id="KW-0812">Transmembrane</keyword>
<organism evidence="17 18">
    <name type="scientific">Rhodotorula toruloides</name>
    <name type="common">Yeast</name>
    <name type="synonym">Rhodosporidium toruloides</name>
    <dbReference type="NCBI Taxonomy" id="5286"/>
    <lineage>
        <taxon>Eukaryota</taxon>
        <taxon>Fungi</taxon>
        <taxon>Dikarya</taxon>
        <taxon>Basidiomycota</taxon>
        <taxon>Pucciniomycotina</taxon>
        <taxon>Microbotryomycetes</taxon>
        <taxon>Sporidiobolales</taxon>
        <taxon>Sporidiobolaceae</taxon>
        <taxon>Rhodotorula</taxon>
    </lineage>
</organism>
<evidence type="ECO:0000313" key="18">
    <source>
        <dbReference type="Proteomes" id="UP000321518"/>
    </source>
</evidence>
<feature type="transmembrane region" description="Helical" evidence="16">
    <location>
        <begin position="68"/>
        <end position="87"/>
    </location>
</feature>
<evidence type="ECO:0000256" key="4">
    <source>
        <dbReference type="ARBA" id="ARBA00022645"/>
    </source>
</evidence>
<feature type="transmembrane region" description="Helical" evidence="16">
    <location>
        <begin position="1822"/>
        <end position="1841"/>
    </location>
</feature>
<keyword evidence="12 16" id="KW-0472">Membrane</keyword>
<dbReference type="GO" id="GO:0005802">
    <property type="term" value="C:trans-Golgi network"/>
    <property type="evidence" value="ECO:0007669"/>
    <property type="project" value="TreeGrafter"/>
</dbReference>
<evidence type="ECO:0000256" key="11">
    <source>
        <dbReference type="ARBA" id="ARBA00023034"/>
    </source>
</evidence>
<dbReference type="InterPro" id="IPR001563">
    <property type="entry name" value="Peptidase_S10"/>
</dbReference>
<dbReference type="SUPFAM" id="SSF53474">
    <property type="entry name" value="alpha/beta-Hydrolases"/>
    <property type="match status" value="1"/>
</dbReference>
<feature type="compositionally biased region" description="Basic and acidic residues" evidence="15">
    <location>
        <begin position="1863"/>
        <end position="1890"/>
    </location>
</feature>
<feature type="region of interest" description="Disordered" evidence="15">
    <location>
        <begin position="241"/>
        <end position="268"/>
    </location>
</feature>
<keyword evidence="10 16" id="KW-1133">Transmembrane helix</keyword>
<evidence type="ECO:0000256" key="9">
    <source>
        <dbReference type="ARBA" id="ARBA00022801"/>
    </source>
</evidence>
<keyword evidence="8" id="KW-0732">Signal</keyword>
<proteinExistence type="inferred from homology"/>
<keyword evidence="7" id="KW-0053">Apoptosis</keyword>
<evidence type="ECO:0000313" key="17">
    <source>
        <dbReference type="EMBL" id="GEM06322.1"/>
    </source>
</evidence>
<evidence type="ECO:0000256" key="5">
    <source>
        <dbReference type="ARBA" id="ARBA00022670"/>
    </source>
</evidence>
<dbReference type="EC" id="3.4.16.-" evidence="14"/>